<dbReference type="AlphaFoldDB" id="A0AAT9P8Q6"/>
<sequence>MKIGYARVSSSSQNMDRQIEILKKNGCEKIFTEKVSGKNIKDRPVFNEALNYSREKDIFIVESLDRLGRNYNEVIETINTLKKKDVQLIITSLPIMQEIIGNELMDRFVKDLIIQILAMISEQERAESKRRQAQGIALAKKRGAFKGKPLIYSPTSRDLQKRTIYFKIVDELKEGLPISQIAKRNDVTRTTVYRIKKSIIEN</sequence>
<accession>A0AAT9P8Q6</accession>
<dbReference type="PROSITE" id="PS51736">
    <property type="entry name" value="RECOMBINASES_3"/>
    <property type="match status" value="1"/>
</dbReference>
<dbReference type="GO" id="GO:0000150">
    <property type="term" value="F:DNA strand exchange activity"/>
    <property type="evidence" value="ECO:0007669"/>
    <property type="project" value="InterPro"/>
</dbReference>
<geneLocation type="plasmid" evidence="5">
    <name>p19Msa1047_11</name>
</geneLocation>
<proteinExistence type="inferred from homology"/>
<reference evidence="5" key="1">
    <citation type="submission" date="2024-06" db="EMBL/GenBank/DDBJ databases">
        <title>Prevalence and characterization of methicillin-resistant Macrococcus spp. in food producing animals and meat in Switzerland in 2019.</title>
        <authorList>
            <person name="Keller J.E."/>
            <person name="Schwendener S."/>
            <person name="Neuenschwander J."/>
            <person name="Overesch G."/>
            <person name="Perreten V."/>
        </authorList>
    </citation>
    <scope>NUCLEOTIDE SEQUENCE</scope>
    <source>
        <strain evidence="5">19Msa1099</strain>
        <plasmid evidence="5">p19Msa1047_11</plasmid>
    </source>
</reference>
<dbReference type="Pfam" id="PF02796">
    <property type="entry name" value="HTH_7"/>
    <property type="match status" value="1"/>
</dbReference>
<evidence type="ECO:0000256" key="1">
    <source>
        <dbReference type="ARBA" id="ARBA00009913"/>
    </source>
</evidence>
<dbReference type="InterPro" id="IPR006118">
    <property type="entry name" value="Recombinase_CS"/>
</dbReference>
<comment type="similarity">
    <text evidence="1">Belongs to the site-specific recombinase resolvase family.</text>
</comment>
<feature type="active site" description="O-(5'-phospho-DNA)-serine intermediate" evidence="2 3">
    <location>
        <position position="9"/>
    </location>
</feature>
<evidence type="ECO:0000256" key="2">
    <source>
        <dbReference type="PIRSR" id="PIRSR606118-50"/>
    </source>
</evidence>
<dbReference type="Pfam" id="PF00239">
    <property type="entry name" value="Resolvase"/>
    <property type="match status" value="1"/>
</dbReference>
<organism evidence="5">
    <name type="scientific">Macrococcus psychrotolerans</name>
    <dbReference type="NCBI Taxonomy" id="3039389"/>
    <lineage>
        <taxon>Bacteria</taxon>
        <taxon>Bacillati</taxon>
        <taxon>Bacillota</taxon>
        <taxon>Bacilli</taxon>
        <taxon>Bacillales</taxon>
        <taxon>Staphylococcaceae</taxon>
        <taxon>Macrococcus</taxon>
    </lineage>
</organism>
<dbReference type="SMART" id="SM00857">
    <property type="entry name" value="Resolvase"/>
    <property type="match status" value="1"/>
</dbReference>
<dbReference type="InterPro" id="IPR050639">
    <property type="entry name" value="SSR_resolvase"/>
</dbReference>
<evidence type="ECO:0000259" key="4">
    <source>
        <dbReference type="PROSITE" id="PS51736"/>
    </source>
</evidence>
<feature type="domain" description="Resolvase/invertase-type recombinase catalytic" evidence="4">
    <location>
        <begin position="1"/>
        <end position="143"/>
    </location>
</feature>
<dbReference type="InterPro" id="IPR006119">
    <property type="entry name" value="Resolv_N"/>
</dbReference>
<dbReference type="PANTHER" id="PTHR30461">
    <property type="entry name" value="DNA-INVERTASE FROM LAMBDOID PROPHAGE"/>
    <property type="match status" value="1"/>
</dbReference>
<dbReference type="CDD" id="cd03768">
    <property type="entry name" value="SR_ResInv"/>
    <property type="match status" value="1"/>
</dbReference>
<evidence type="ECO:0000256" key="3">
    <source>
        <dbReference type="PROSITE-ProRule" id="PRU10137"/>
    </source>
</evidence>
<dbReference type="InterPro" id="IPR006120">
    <property type="entry name" value="Resolvase_HTH_dom"/>
</dbReference>
<dbReference type="GO" id="GO:0003677">
    <property type="term" value="F:DNA binding"/>
    <property type="evidence" value="ECO:0007669"/>
    <property type="project" value="InterPro"/>
</dbReference>
<dbReference type="EMBL" id="CP079956">
    <property type="protein sequence ID" value="QYA34110.1"/>
    <property type="molecule type" value="Genomic_DNA"/>
</dbReference>
<name>A0AAT9P8Q6_9STAP</name>
<gene>
    <name evidence="5" type="ORF">KYI10_11990</name>
</gene>
<dbReference type="PROSITE" id="PS00397">
    <property type="entry name" value="RECOMBINASES_1"/>
    <property type="match status" value="1"/>
</dbReference>
<protein>
    <submittedName>
        <fullName evidence="5">Recombinase family protein</fullName>
    </submittedName>
</protein>
<dbReference type="PANTHER" id="PTHR30461:SF26">
    <property type="entry name" value="RESOLVASE HOMOLOG YNEB"/>
    <property type="match status" value="1"/>
</dbReference>
<evidence type="ECO:0000313" key="5">
    <source>
        <dbReference type="EMBL" id="QYA34110.1"/>
    </source>
</evidence>
<keyword evidence="5" id="KW-0614">Plasmid</keyword>